<evidence type="ECO:0000256" key="1">
    <source>
        <dbReference type="SAM" id="MobiDB-lite"/>
    </source>
</evidence>
<evidence type="ECO:0000313" key="3">
    <source>
        <dbReference type="Proteomes" id="UP000887566"/>
    </source>
</evidence>
<keyword evidence="2" id="KW-0732">Signal</keyword>
<accession>A0A914VHD3</accession>
<protein>
    <submittedName>
        <fullName evidence="4">Uncharacterized protein</fullName>
    </submittedName>
</protein>
<dbReference type="Proteomes" id="UP000887566">
    <property type="component" value="Unplaced"/>
</dbReference>
<feature type="signal peptide" evidence="2">
    <location>
        <begin position="1"/>
        <end position="18"/>
    </location>
</feature>
<feature type="region of interest" description="Disordered" evidence="1">
    <location>
        <begin position="45"/>
        <end position="64"/>
    </location>
</feature>
<evidence type="ECO:0000313" key="4">
    <source>
        <dbReference type="WBParaSite" id="PSAMB.scaffold2016size27679.g16040.t1"/>
    </source>
</evidence>
<proteinExistence type="predicted"/>
<keyword evidence="3" id="KW-1185">Reference proteome</keyword>
<reference evidence="4" key="1">
    <citation type="submission" date="2022-11" db="UniProtKB">
        <authorList>
            <consortium name="WormBaseParasite"/>
        </authorList>
    </citation>
    <scope>IDENTIFICATION</scope>
</reference>
<name>A0A914VHD3_9BILA</name>
<sequence>MKLIIVACLFALCAVALSSPIASDPKPLPKPPTLPRPGVQPRIGLAGAGKFAPRDPPPPQAPTLPAGVQPHVGLAGAGKCLPVYWSVALWLWPDRNLRRFHKHQPSQHCRANQANRPCHLFLVVQDDKLSRIHHHHPSLRSCLNHPSRPCQSFLAQALPLKQLVPLPLPLRSREK</sequence>
<dbReference type="AlphaFoldDB" id="A0A914VHD3"/>
<dbReference type="WBParaSite" id="PSAMB.scaffold2016size27679.g16040.t1">
    <property type="protein sequence ID" value="PSAMB.scaffold2016size27679.g16040.t1"/>
    <property type="gene ID" value="PSAMB.scaffold2016size27679.g16040"/>
</dbReference>
<evidence type="ECO:0000256" key="2">
    <source>
        <dbReference type="SAM" id="SignalP"/>
    </source>
</evidence>
<organism evidence="3 4">
    <name type="scientific">Plectus sambesii</name>
    <dbReference type="NCBI Taxonomy" id="2011161"/>
    <lineage>
        <taxon>Eukaryota</taxon>
        <taxon>Metazoa</taxon>
        <taxon>Ecdysozoa</taxon>
        <taxon>Nematoda</taxon>
        <taxon>Chromadorea</taxon>
        <taxon>Plectida</taxon>
        <taxon>Plectina</taxon>
        <taxon>Plectoidea</taxon>
        <taxon>Plectidae</taxon>
        <taxon>Plectus</taxon>
    </lineage>
</organism>
<feature type="chain" id="PRO_5037459493" evidence="2">
    <location>
        <begin position="19"/>
        <end position="175"/>
    </location>
</feature>